<reference evidence="4" key="1">
    <citation type="submission" date="2011-03" db="EMBL/GenBank/DDBJ databases">
        <authorList>
            <person name="Voget S."/>
            <person name="Streit W.R."/>
            <person name="Jaeger K.E."/>
            <person name="Daniel R."/>
        </authorList>
    </citation>
    <scope>NUCLEOTIDE SEQUENCE [LARGE SCALE GENOMIC DNA]</scope>
    <source>
        <strain evidence="4">PG1</strain>
    </source>
</reference>
<dbReference type="EMBL" id="CP002580">
    <property type="protein sequence ID" value="AJK45930.1"/>
    <property type="molecule type" value="Genomic_DNA"/>
</dbReference>
<evidence type="ECO:0000313" key="3">
    <source>
        <dbReference type="EMBL" id="AJK45930.1"/>
    </source>
</evidence>
<evidence type="ECO:0000256" key="1">
    <source>
        <dbReference type="SAM" id="SignalP"/>
    </source>
</evidence>
<feature type="chain" id="PRO_5002122097" description="Cupin type-2 domain-containing protein" evidence="1">
    <location>
        <begin position="23"/>
        <end position="136"/>
    </location>
</feature>
<sequence length="136" mass="14007">MKRTARVALATLIVAAASVAHAQGSGISRTEVLKQDVSVPGRQAVVARVEVPPHAVLGWHTHFGDEISYVTTGDLTLMVAGRPQQTVHAGGAFVVPAGIAHSVRNDGTTPVELVTVHVVDKGKPLATPASAPVATQ</sequence>
<evidence type="ECO:0000313" key="4">
    <source>
        <dbReference type="Proteomes" id="UP000031838"/>
    </source>
</evidence>
<proteinExistence type="predicted"/>
<dbReference type="InterPro" id="IPR014710">
    <property type="entry name" value="RmlC-like_jellyroll"/>
</dbReference>
<dbReference type="HOGENOM" id="CLU_120069_3_0_4"/>
<dbReference type="Gene3D" id="2.60.120.10">
    <property type="entry name" value="Jelly Rolls"/>
    <property type="match status" value="1"/>
</dbReference>
<keyword evidence="1" id="KW-0732">Signal</keyword>
<dbReference type="SUPFAM" id="SSF51182">
    <property type="entry name" value="RmlC-like cupins"/>
    <property type="match status" value="1"/>
</dbReference>
<gene>
    <name evidence="3" type="ORF">BGL_1c14140</name>
</gene>
<dbReference type="KEGG" id="bgp:BGL_1c14140"/>
<dbReference type="RefSeq" id="WP_042624561.1">
    <property type="nucleotide sequence ID" value="NZ_BSTO01000026.1"/>
</dbReference>
<reference evidence="3 4" key="2">
    <citation type="journal article" date="2016" name="Appl. Microbiol. Biotechnol.">
        <title>Mutations improving production and secretion of extracellular lipase by Burkholderia glumae PG1.</title>
        <authorList>
            <person name="Knapp A."/>
            <person name="Voget S."/>
            <person name="Gao R."/>
            <person name="Zaburannyi N."/>
            <person name="Krysciak D."/>
            <person name="Breuer M."/>
            <person name="Hauer B."/>
            <person name="Streit W.R."/>
            <person name="Muller R."/>
            <person name="Daniel R."/>
            <person name="Jaeger K.E."/>
        </authorList>
    </citation>
    <scope>NUCLEOTIDE SEQUENCE [LARGE SCALE GENOMIC DNA]</scope>
    <source>
        <strain evidence="3 4">PG1</strain>
    </source>
</reference>
<feature type="domain" description="Cupin type-2" evidence="2">
    <location>
        <begin position="48"/>
        <end position="116"/>
    </location>
</feature>
<feature type="signal peptide" evidence="1">
    <location>
        <begin position="1"/>
        <end position="22"/>
    </location>
</feature>
<dbReference type="InterPro" id="IPR011051">
    <property type="entry name" value="RmlC_Cupin_sf"/>
</dbReference>
<organism evidence="3 4">
    <name type="scientific">Burkholderia plantarii</name>
    <dbReference type="NCBI Taxonomy" id="41899"/>
    <lineage>
        <taxon>Bacteria</taxon>
        <taxon>Pseudomonadati</taxon>
        <taxon>Pseudomonadota</taxon>
        <taxon>Betaproteobacteria</taxon>
        <taxon>Burkholderiales</taxon>
        <taxon>Burkholderiaceae</taxon>
        <taxon>Burkholderia</taxon>
    </lineage>
</organism>
<dbReference type="OrthoDB" id="287220at2"/>
<dbReference type="KEGG" id="bpla:bpln_1g13700"/>
<name>A0A0B6RXZ9_BURPL</name>
<dbReference type="AlphaFoldDB" id="A0A0B6RXZ9"/>
<protein>
    <recommendedName>
        <fullName evidence="2">Cupin type-2 domain-containing protein</fullName>
    </recommendedName>
</protein>
<accession>A0A0B6RXZ9</accession>
<dbReference type="InterPro" id="IPR013096">
    <property type="entry name" value="Cupin_2"/>
</dbReference>
<dbReference type="PANTHER" id="PTHR38599">
    <property type="entry name" value="CUPIN DOMAIN PROTEIN (AFU_ORTHOLOGUE AFUA_3G13620)"/>
    <property type="match status" value="1"/>
</dbReference>
<dbReference type="PANTHER" id="PTHR38599:SF1">
    <property type="entry name" value="CUPIN DOMAIN PROTEIN (AFU_ORTHOLOGUE AFUA_3G13620)"/>
    <property type="match status" value="1"/>
</dbReference>
<keyword evidence="4" id="KW-1185">Reference proteome</keyword>
<evidence type="ECO:0000259" key="2">
    <source>
        <dbReference type="Pfam" id="PF07883"/>
    </source>
</evidence>
<dbReference type="Pfam" id="PF07883">
    <property type="entry name" value="Cupin_2"/>
    <property type="match status" value="1"/>
</dbReference>
<dbReference type="Proteomes" id="UP000031838">
    <property type="component" value="Chromosome 1"/>
</dbReference>
<dbReference type="CDD" id="cd02235">
    <property type="entry name" value="cupin_BLL4011-like"/>
    <property type="match status" value="1"/>
</dbReference>